<name>A0A2K0TP27_9HYPO</name>
<dbReference type="Proteomes" id="UP000236546">
    <property type="component" value="Unassembled WGS sequence"/>
</dbReference>
<gene>
    <name evidence="1" type="ORF">TGAMA5MH_01097</name>
</gene>
<protein>
    <submittedName>
        <fullName evidence="1">Uncharacterized protein</fullName>
    </submittedName>
</protein>
<organism evidence="1 2">
    <name type="scientific">Trichoderma gamsii</name>
    <dbReference type="NCBI Taxonomy" id="398673"/>
    <lineage>
        <taxon>Eukaryota</taxon>
        <taxon>Fungi</taxon>
        <taxon>Dikarya</taxon>
        <taxon>Ascomycota</taxon>
        <taxon>Pezizomycotina</taxon>
        <taxon>Sordariomycetes</taxon>
        <taxon>Hypocreomycetidae</taxon>
        <taxon>Hypocreales</taxon>
        <taxon>Hypocreaceae</taxon>
        <taxon>Trichoderma</taxon>
    </lineage>
</organism>
<proteinExistence type="predicted"/>
<comment type="caution">
    <text evidence="1">The sequence shown here is derived from an EMBL/GenBank/DDBJ whole genome shotgun (WGS) entry which is preliminary data.</text>
</comment>
<accession>A0A2K0TP27</accession>
<sequence>MRAEGLGSGLWAWALGAPSRGAGAGAGAAQPSLAGSRFLGTDSLLVGHRSGRDVMDRGSGSSIS</sequence>
<dbReference type="AlphaFoldDB" id="A0A2K0TP27"/>
<evidence type="ECO:0000313" key="1">
    <source>
        <dbReference type="EMBL" id="PNP47281.1"/>
    </source>
</evidence>
<dbReference type="EMBL" id="MTYH01000013">
    <property type="protein sequence ID" value="PNP47281.1"/>
    <property type="molecule type" value="Genomic_DNA"/>
</dbReference>
<reference evidence="1 2" key="1">
    <citation type="submission" date="2017-02" db="EMBL/GenBank/DDBJ databases">
        <title>Genomes of Trichoderma spp. with biocontrol activity.</title>
        <authorList>
            <person name="Gardiner D."/>
            <person name="Kazan K."/>
            <person name="Vos C."/>
            <person name="Harvey P."/>
        </authorList>
    </citation>
    <scope>NUCLEOTIDE SEQUENCE [LARGE SCALE GENOMIC DNA]</scope>
    <source>
        <strain evidence="1 2">A5MH</strain>
    </source>
</reference>
<evidence type="ECO:0000313" key="2">
    <source>
        <dbReference type="Proteomes" id="UP000236546"/>
    </source>
</evidence>